<evidence type="ECO:0008006" key="4">
    <source>
        <dbReference type="Google" id="ProtNLM"/>
    </source>
</evidence>
<proteinExistence type="predicted"/>
<dbReference type="Proteomes" id="UP000185809">
    <property type="component" value="Unassembled WGS sequence"/>
</dbReference>
<feature type="transmembrane region" description="Helical" evidence="1">
    <location>
        <begin position="12"/>
        <end position="34"/>
    </location>
</feature>
<feature type="transmembrane region" description="Helical" evidence="1">
    <location>
        <begin position="40"/>
        <end position="59"/>
    </location>
</feature>
<evidence type="ECO:0000313" key="3">
    <source>
        <dbReference type="Proteomes" id="UP000185809"/>
    </source>
</evidence>
<evidence type="ECO:0000313" key="2">
    <source>
        <dbReference type="EMBL" id="OGI88164.1"/>
    </source>
</evidence>
<keyword evidence="1" id="KW-0472">Membrane</keyword>
<name>A0A1F6X240_9BACT</name>
<sequence length="137" mass="16034">MAISKDKFFVKIFCLLLFILILHILALFLKLYFIVWWFDILMHFLGGLFIGLLILWIYFLLEHQTKLSNNILIFFIIPIGVLIIGLLWEIFEALIGVYNVFGAQTFSDTISDLVFDLIGGLVGVIYFIRNKQLWLKK</sequence>
<dbReference type="EMBL" id="MFUP01000005">
    <property type="protein sequence ID" value="OGI88164.1"/>
    <property type="molecule type" value="Genomic_DNA"/>
</dbReference>
<dbReference type="Pfam" id="PF09997">
    <property type="entry name" value="DUF2238"/>
    <property type="match status" value="1"/>
</dbReference>
<evidence type="ECO:0000256" key="1">
    <source>
        <dbReference type="SAM" id="Phobius"/>
    </source>
</evidence>
<keyword evidence="1" id="KW-0812">Transmembrane</keyword>
<comment type="caution">
    <text evidence="2">The sequence shown here is derived from an EMBL/GenBank/DDBJ whole genome shotgun (WGS) entry which is preliminary data.</text>
</comment>
<organism evidence="2 3">
    <name type="scientific">Candidatus Nomurabacteria bacterium RIFCSPLOWO2_01_FULL_33_24</name>
    <dbReference type="NCBI Taxonomy" id="1801765"/>
    <lineage>
        <taxon>Bacteria</taxon>
        <taxon>Candidatus Nomuraibacteriota</taxon>
    </lineage>
</organism>
<keyword evidence="1" id="KW-1133">Transmembrane helix</keyword>
<gene>
    <name evidence="2" type="ORF">A2995_00300</name>
</gene>
<feature type="transmembrane region" description="Helical" evidence="1">
    <location>
        <begin position="71"/>
        <end position="90"/>
    </location>
</feature>
<feature type="transmembrane region" description="Helical" evidence="1">
    <location>
        <begin position="110"/>
        <end position="128"/>
    </location>
</feature>
<dbReference type="AlphaFoldDB" id="A0A1F6X240"/>
<dbReference type="InterPro" id="IPR014509">
    <property type="entry name" value="YjdF-like"/>
</dbReference>
<reference evidence="2 3" key="1">
    <citation type="journal article" date="2016" name="Nat. Commun.">
        <title>Thousands of microbial genomes shed light on interconnected biogeochemical processes in an aquifer system.</title>
        <authorList>
            <person name="Anantharaman K."/>
            <person name="Brown C.T."/>
            <person name="Hug L.A."/>
            <person name="Sharon I."/>
            <person name="Castelle C.J."/>
            <person name="Probst A.J."/>
            <person name="Thomas B.C."/>
            <person name="Singh A."/>
            <person name="Wilkins M.J."/>
            <person name="Karaoz U."/>
            <person name="Brodie E.L."/>
            <person name="Williams K.H."/>
            <person name="Hubbard S.S."/>
            <person name="Banfield J.F."/>
        </authorList>
    </citation>
    <scope>NUCLEOTIDE SEQUENCE [LARGE SCALE GENOMIC DNA]</scope>
</reference>
<protein>
    <recommendedName>
        <fullName evidence="4">VanZ-like domain-containing protein</fullName>
    </recommendedName>
</protein>
<accession>A0A1F6X240</accession>